<keyword evidence="1" id="KW-0732">Signal</keyword>
<organism evidence="2 3">
    <name type="scientific">Bimuria novae-zelandiae CBS 107.79</name>
    <dbReference type="NCBI Taxonomy" id="1447943"/>
    <lineage>
        <taxon>Eukaryota</taxon>
        <taxon>Fungi</taxon>
        <taxon>Dikarya</taxon>
        <taxon>Ascomycota</taxon>
        <taxon>Pezizomycotina</taxon>
        <taxon>Dothideomycetes</taxon>
        <taxon>Pleosporomycetidae</taxon>
        <taxon>Pleosporales</taxon>
        <taxon>Massarineae</taxon>
        <taxon>Didymosphaeriaceae</taxon>
        <taxon>Bimuria</taxon>
    </lineage>
</organism>
<feature type="signal peptide" evidence="1">
    <location>
        <begin position="1"/>
        <end position="19"/>
    </location>
</feature>
<evidence type="ECO:0000256" key="1">
    <source>
        <dbReference type="SAM" id="SignalP"/>
    </source>
</evidence>
<name>A0A6A5V9B8_9PLEO</name>
<evidence type="ECO:0000313" key="2">
    <source>
        <dbReference type="EMBL" id="KAF1973801.1"/>
    </source>
</evidence>
<proteinExistence type="predicted"/>
<dbReference type="Proteomes" id="UP000800036">
    <property type="component" value="Unassembled WGS sequence"/>
</dbReference>
<sequence length="122" mass="12746">MRTQSILALAFATLAAAAAAPQADTPIEFVVSLFEKSLTCDASTGAKTVFGNGCQNRTLPQGGSALVRISTASKNGYITGYSEVDCKGEVLVVFTQIDGCTSFDDVSVKSWIGKAPFDENGK</sequence>
<protein>
    <submittedName>
        <fullName evidence="2">Uncharacterized protein</fullName>
    </submittedName>
</protein>
<gene>
    <name evidence="2" type="ORF">BU23DRAFT_567908</name>
</gene>
<reference evidence="2" key="1">
    <citation type="journal article" date="2020" name="Stud. Mycol.">
        <title>101 Dothideomycetes genomes: a test case for predicting lifestyles and emergence of pathogens.</title>
        <authorList>
            <person name="Haridas S."/>
            <person name="Albert R."/>
            <person name="Binder M."/>
            <person name="Bloem J."/>
            <person name="Labutti K."/>
            <person name="Salamov A."/>
            <person name="Andreopoulos B."/>
            <person name="Baker S."/>
            <person name="Barry K."/>
            <person name="Bills G."/>
            <person name="Bluhm B."/>
            <person name="Cannon C."/>
            <person name="Castanera R."/>
            <person name="Culley D."/>
            <person name="Daum C."/>
            <person name="Ezra D."/>
            <person name="Gonzalez J."/>
            <person name="Henrissat B."/>
            <person name="Kuo A."/>
            <person name="Liang C."/>
            <person name="Lipzen A."/>
            <person name="Lutzoni F."/>
            <person name="Magnuson J."/>
            <person name="Mondo S."/>
            <person name="Nolan M."/>
            <person name="Ohm R."/>
            <person name="Pangilinan J."/>
            <person name="Park H.-J."/>
            <person name="Ramirez L."/>
            <person name="Alfaro M."/>
            <person name="Sun H."/>
            <person name="Tritt A."/>
            <person name="Yoshinaga Y."/>
            <person name="Zwiers L.-H."/>
            <person name="Turgeon B."/>
            <person name="Goodwin S."/>
            <person name="Spatafora J."/>
            <person name="Crous P."/>
            <person name="Grigoriev I."/>
        </authorList>
    </citation>
    <scope>NUCLEOTIDE SEQUENCE</scope>
    <source>
        <strain evidence="2">CBS 107.79</strain>
    </source>
</reference>
<dbReference type="AlphaFoldDB" id="A0A6A5V9B8"/>
<feature type="chain" id="PRO_5025464951" evidence="1">
    <location>
        <begin position="20"/>
        <end position="122"/>
    </location>
</feature>
<dbReference type="EMBL" id="ML976678">
    <property type="protein sequence ID" value="KAF1973801.1"/>
    <property type="molecule type" value="Genomic_DNA"/>
</dbReference>
<accession>A0A6A5V9B8</accession>
<keyword evidence="3" id="KW-1185">Reference proteome</keyword>
<evidence type="ECO:0000313" key="3">
    <source>
        <dbReference type="Proteomes" id="UP000800036"/>
    </source>
</evidence>
<dbReference type="OrthoDB" id="3769991at2759"/>